<feature type="compositionally biased region" description="Acidic residues" evidence="5">
    <location>
        <begin position="140"/>
        <end position="152"/>
    </location>
</feature>
<proteinExistence type="predicted"/>
<dbReference type="Gene3D" id="1.20.120.350">
    <property type="entry name" value="Voltage-gated potassium channels. Chain C"/>
    <property type="match status" value="1"/>
</dbReference>
<feature type="transmembrane region" description="Helical" evidence="6">
    <location>
        <begin position="21"/>
        <end position="41"/>
    </location>
</feature>
<evidence type="ECO:0000256" key="4">
    <source>
        <dbReference type="ARBA" id="ARBA00023136"/>
    </source>
</evidence>
<keyword evidence="3 6" id="KW-1133">Transmembrane helix</keyword>
<feature type="transmembrane region" description="Helical" evidence="6">
    <location>
        <begin position="53"/>
        <end position="77"/>
    </location>
</feature>
<evidence type="ECO:0000256" key="2">
    <source>
        <dbReference type="ARBA" id="ARBA00022692"/>
    </source>
</evidence>
<keyword evidence="4 6" id="KW-0472">Membrane</keyword>
<comment type="caution">
    <text evidence="8">The sequence shown here is derived from an EMBL/GenBank/DDBJ whole genome shotgun (WGS) entry which is preliminary data.</text>
</comment>
<evidence type="ECO:0000313" key="9">
    <source>
        <dbReference type="Proteomes" id="UP001178507"/>
    </source>
</evidence>
<evidence type="ECO:0000256" key="6">
    <source>
        <dbReference type="SAM" id="Phobius"/>
    </source>
</evidence>
<feature type="region of interest" description="Disordered" evidence="5">
    <location>
        <begin position="130"/>
        <end position="168"/>
    </location>
</feature>
<dbReference type="GO" id="GO:0016020">
    <property type="term" value="C:membrane"/>
    <property type="evidence" value="ECO:0007669"/>
    <property type="project" value="UniProtKB-SubCell"/>
</dbReference>
<keyword evidence="2 6" id="KW-0812">Transmembrane</keyword>
<sequence length="168" mass="18797">MTRNGRLGPSAPRAPNAIMLCTLNFLRFNIATIVCLSFFALEVLLSSFCKQDYFLGFFFTLDVVSTASLILDLTWVADTLVSDDMEMGDKARGGRTARLGASVGRVVRVIRLVRIVKLYKAAYERLMAETKQPANQPGDETIDDWDNTEQDDTNERKVRAQWGASLSH</sequence>
<dbReference type="Proteomes" id="UP001178507">
    <property type="component" value="Unassembled WGS sequence"/>
</dbReference>
<dbReference type="EMBL" id="CAUJNA010001380">
    <property type="protein sequence ID" value="CAJ1386558.1"/>
    <property type="molecule type" value="Genomic_DNA"/>
</dbReference>
<dbReference type="AlphaFoldDB" id="A0AA36IH01"/>
<evidence type="ECO:0000313" key="8">
    <source>
        <dbReference type="EMBL" id="CAJ1386558.1"/>
    </source>
</evidence>
<comment type="subcellular location">
    <subcellularLocation>
        <location evidence="1">Membrane</location>
        <topology evidence="1">Multi-pass membrane protein</topology>
    </subcellularLocation>
</comment>
<gene>
    <name evidence="8" type="ORF">EVOR1521_LOCUS12840</name>
</gene>
<dbReference type="Pfam" id="PF00520">
    <property type="entry name" value="Ion_trans"/>
    <property type="match status" value="1"/>
</dbReference>
<evidence type="ECO:0000256" key="3">
    <source>
        <dbReference type="ARBA" id="ARBA00022989"/>
    </source>
</evidence>
<dbReference type="InterPro" id="IPR005821">
    <property type="entry name" value="Ion_trans_dom"/>
</dbReference>
<name>A0AA36IH01_9DINO</name>
<dbReference type="PANTHER" id="PTHR43336">
    <property type="entry name" value="OXYGEN SENSOR HISTIDINE KINASE RESPONSE REGULATOR DEVS/DOSS"/>
    <property type="match status" value="1"/>
</dbReference>
<protein>
    <recommendedName>
        <fullName evidence="7">Ion transport domain-containing protein</fullName>
    </recommendedName>
</protein>
<accession>A0AA36IH01</accession>
<evidence type="ECO:0000259" key="7">
    <source>
        <dbReference type="Pfam" id="PF00520"/>
    </source>
</evidence>
<reference evidence="8" key="1">
    <citation type="submission" date="2023-08" db="EMBL/GenBank/DDBJ databases">
        <authorList>
            <person name="Chen Y."/>
            <person name="Shah S."/>
            <person name="Dougan E. K."/>
            <person name="Thang M."/>
            <person name="Chan C."/>
        </authorList>
    </citation>
    <scope>NUCLEOTIDE SEQUENCE</scope>
</reference>
<dbReference type="GO" id="GO:0005216">
    <property type="term" value="F:monoatomic ion channel activity"/>
    <property type="evidence" value="ECO:0007669"/>
    <property type="project" value="InterPro"/>
</dbReference>
<dbReference type="InterPro" id="IPR027359">
    <property type="entry name" value="Volt_channel_dom_sf"/>
</dbReference>
<feature type="domain" description="Ion transport" evidence="7">
    <location>
        <begin position="28"/>
        <end position="119"/>
    </location>
</feature>
<evidence type="ECO:0000256" key="5">
    <source>
        <dbReference type="SAM" id="MobiDB-lite"/>
    </source>
</evidence>
<dbReference type="PANTHER" id="PTHR43336:SF3">
    <property type="entry name" value="GUANYLATE CYCLASE DOMAIN-CONTAINING PROTEIN"/>
    <property type="match status" value="1"/>
</dbReference>
<evidence type="ECO:0000256" key="1">
    <source>
        <dbReference type="ARBA" id="ARBA00004141"/>
    </source>
</evidence>
<organism evidence="8 9">
    <name type="scientific">Effrenium voratum</name>
    <dbReference type="NCBI Taxonomy" id="2562239"/>
    <lineage>
        <taxon>Eukaryota</taxon>
        <taxon>Sar</taxon>
        <taxon>Alveolata</taxon>
        <taxon>Dinophyceae</taxon>
        <taxon>Suessiales</taxon>
        <taxon>Symbiodiniaceae</taxon>
        <taxon>Effrenium</taxon>
    </lineage>
</organism>
<keyword evidence="9" id="KW-1185">Reference proteome</keyword>